<dbReference type="CDD" id="cd04192">
    <property type="entry name" value="GT_2_like_e"/>
    <property type="match status" value="1"/>
</dbReference>
<evidence type="ECO:0000256" key="4">
    <source>
        <dbReference type="SAM" id="Phobius"/>
    </source>
</evidence>
<feature type="domain" description="Glycosyltransferase 2-like" evidence="5">
    <location>
        <begin position="32"/>
        <end position="200"/>
    </location>
</feature>
<evidence type="ECO:0000313" key="6">
    <source>
        <dbReference type="EMBL" id="MXV17901.1"/>
    </source>
</evidence>
<keyword evidence="2" id="KW-0328">Glycosyltransferase</keyword>
<feature type="transmembrane region" description="Helical" evidence="4">
    <location>
        <begin position="298"/>
        <end position="317"/>
    </location>
</feature>
<feature type="transmembrane region" description="Helical" evidence="4">
    <location>
        <begin position="270"/>
        <end position="292"/>
    </location>
</feature>
<dbReference type="SUPFAM" id="SSF53448">
    <property type="entry name" value="Nucleotide-diphospho-sugar transferases"/>
    <property type="match status" value="1"/>
</dbReference>
<dbReference type="Proteomes" id="UP000451233">
    <property type="component" value="Unassembled WGS sequence"/>
</dbReference>
<evidence type="ECO:0000256" key="1">
    <source>
        <dbReference type="ARBA" id="ARBA00006739"/>
    </source>
</evidence>
<protein>
    <submittedName>
        <fullName evidence="6">Glycosyltransferase</fullName>
    </submittedName>
</protein>
<organism evidence="6 7">
    <name type="scientific">Hufsiella ginkgonis</name>
    <dbReference type="NCBI Taxonomy" id="2695274"/>
    <lineage>
        <taxon>Bacteria</taxon>
        <taxon>Pseudomonadati</taxon>
        <taxon>Bacteroidota</taxon>
        <taxon>Sphingobacteriia</taxon>
        <taxon>Sphingobacteriales</taxon>
        <taxon>Sphingobacteriaceae</taxon>
        <taxon>Hufsiella</taxon>
    </lineage>
</organism>
<name>A0A7K1Y3S0_9SPHI</name>
<keyword evidence="7" id="KW-1185">Reference proteome</keyword>
<evidence type="ECO:0000313" key="7">
    <source>
        <dbReference type="Proteomes" id="UP000451233"/>
    </source>
</evidence>
<proteinExistence type="inferred from homology"/>
<dbReference type="Pfam" id="PF00535">
    <property type="entry name" value="Glycos_transf_2"/>
    <property type="match status" value="1"/>
</dbReference>
<evidence type="ECO:0000259" key="5">
    <source>
        <dbReference type="Pfam" id="PF00535"/>
    </source>
</evidence>
<reference evidence="6 7" key="1">
    <citation type="submission" date="2019-11" db="EMBL/GenBank/DDBJ databases">
        <title>Pedobacter sp. HMF7056 Genome sequencing and assembly.</title>
        <authorList>
            <person name="Kang H."/>
            <person name="Kim H."/>
            <person name="Joh K."/>
        </authorList>
    </citation>
    <scope>NUCLEOTIDE SEQUENCE [LARGE SCALE GENOMIC DNA]</scope>
    <source>
        <strain evidence="6 7">HMF7056</strain>
    </source>
</reference>
<dbReference type="GO" id="GO:0016757">
    <property type="term" value="F:glycosyltransferase activity"/>
    <property type="evidence" value="ECO:0007669"/>
    <property type="project" value="UniProtKB-KW"/>
</dbReference>
<dbReference type="PANTHER" id="PTHR43630">
    <property type="entry name" value="POLY-BETA-1,6-N-ACETYL-D-GLUCOSAMINE SYNTHASE"/>
    <property type="match status" value="1"/>
</dbReference>
<dbReference type="EMBL" id="WVHS01000007">
    <property type="protein sequence ID" value="MXV17901.1"/>
    <property type="molecule type" value="Genomic_DNA"/>
</dbReference>
<evidence type="ECO:0000256" key="3">
    <source>
        <dbReference type="ARBA" id="ARBA00022679"/>
    </source>
</evidence>
<dbReference type="PANTHER" id="PTHR43630:SF1">
    <property type="entry name" value="POLY-BETA-1,6-N-ACETYL-D-GLUCOSAMINE SYNTHASE"/>
    <property type="match status" value="1"/>
</dbReference>
<keyword evidence="4" id="KW-1133">Transmembrane helix</keyword>
<keyword evidence="4" id="KW-0812">Transmembrane</keyword>
<dbReference type="Gene3D" id="3.90.550.10">
    <property type="entry name" value="Spore Coat Polysaccharide Biosynthesis Protein SpsA, Chain A"/>
    <property type="match status" value="1"/>
</dbReference>
<evidence type="ECO:0000256" key="2">
    <source>
        <dbReference type="ARBA" id="ARBA00022676"/>
    </source>
</evidence>
<accession>A0A7K1Y3S0</accession>
<comment type="caution">
    <text evidence="6">The sequence shown here is derived from an EMBL/GenBank/DDBJ whole genome shotgun (WGS) entry which is preliminary data.</text>
</comment>
<keyword evidence="4" id="KW-0472">Membrane</keyword>
<dbReference type="InterPro" id="IPR001173">
    <property type="entry name" value="Glyco_trans_2-like"/>
</dbReference>
<dbReference type="AlphaFoldDB" id="A0A7K1Y3S0"/>
<feature type="transmembrane region" description="Helical" evidence="4">
    <location>
        <begin position="329"/>
        <end position="350"/>
    </location>
</feature>
<comment type="similarity">
    <text evidence="1">Belongs to the glycosyltransferase 2 family.</text>
</comment>
<keyword evidence="3 6" id="KW-0808">Transferase</keyword>
<sequence length="363" mass="40812">MVFLIRGWHRNPNFTTNGDLQQASAGARTKVSILIAARNEEENISKTINDILAQDYPRELYELIVADDHSTDRTSEIISSYAAEGVRLLSLREDRALNSYKKKAIADAIDLSTGDLIVTTDADCRMSPAWLSTLVSFYERTDVLLVSSPVVYFQEQDHFEKLQTLEFSFLIGLGAAMIGNNIPSTCNGANLAYRKSVFYELEGFKGIDDLASGDDELFLHKVTSRYPGRVGFCKSEQAIVYTHAKPDLTEFIRQRKRWASKTVKYKNKKIVTLGICIWAFNLGILLGALAGFFIPGGWIFMGAMLCAKFILELIFLVPVTRFIGRAWLILYLPLLTVLHVLYMVLIGLLGNSGKYVWKGRLVR</sequence>
<gene>
    <name evidence="6" type="ORF">GS398_21575</name>
</gene>
<dbReference type="InterPro" id="IPR029044">
    <property type="entry name" value="Nucleotide-diphossugar_trans"/>
</dbReference>